<evidence type="ECO:0000313" key="2">
    <source>
        <dbReference type="Proteomes" id="UP000824063"/>
    </source>
</evidence>
<proteinExistence type="predicted"/>
<accession>A0A9D2JGK3</accession>
<dbReference type="Proteomes" id="UP000824063">
    <property type="component" value="Unassembled WGS sequence"/>
</dbReference>
<name>A0A9D2JGK3_9ENTE</name>
<dbReference type="EMBL" id="DXBN01000039">
    <property type="protein sequence ID" value="HIZ52631.1"/>
    <property type="molecule type" value="Genomic_DNA"/>
</dbReference>
<comment type="caution">
    <text evidence="1">The sequence shown here is derived from an EMBL/GenBank/DDBJ whole genome shotgun (WGS) entry which is preliminary data.</text>
</comment>
<evidence type="ECO:0000313" key="1">
    <source>
        <dbReference type="EMBL" id="HIZ52631.1"/>
    </source>
</evidence>
<organism evidence="1 2">
    <name type="scientific">Candidatus Enterococcus avicola</name>
    <dbReference type="NCBI Taxonomy" id="2838561"/>
    <lineage>
        <taxon>Bacteria</taxon>
        <taxon>Bacillati</taxon>
        <taxon>Bacillota</taxon>
        <taxon>Bacilli</taxon>
        <taxon>Lactobacillales</taxon>
        <taxon>Enterococcaceae</taxon>
        <taxon>Enterococcus</taxon>
    </lineage>
</organism>
<gene>
    <name evidence="1" type="ORF">IAA20_01625</name>
</gene>
<reference evidence="1" key="1">
    <citation type="journal article" date="2021" name="PeerJ">
        <title>Extensive microbial diversity within the chicken gut microbiome revealed by metagenomics and culture.</title>
        <authorList>
            <person name="Gilroy R."/>
            <person name="Ravi A."/>
            <person name="Getino M."/>
            <person name="Pursley I."/>
            <person name="Horton D.L."/>
            <person name="Alikhan N.F."/>
            <person name="Baker D."/>
            <person name="Gharbi K."/>
            <person name="Hall N."/>
            <person name="Watson M."/>
            <person name="Adriaenssens E.M."/>
            <person name="Foster-Nyarko E."/>
            <person name="Jarju S."/>
            <person name="Secka A."/>
            <person name="Antonio M."/>
            <person name="Oren A."/>
            <person name="Chaudhuri R.R."/>
            <person name="La Ragione R."/>
            <person name="Hildebrand F."/>
            <person name="Pallen M.J."/>
        </authorList>
    </citation>
    <scope>NUCLEOTIDE SEQUENCE</scope>
    <source>
        <strain evidence="1">CHK172-16539</strain>
    </source>
</reference>
<protein>
    <submittedName>
        <fullName evidence="1">Uncharacterized protein</fullName>
    </submittedName>
</protein>
<sequence length="63" mass="7285">MDDNQFYNEIQKLVDGVISEIIVEKEMFLTFRNAWLASEHRQSIVGEAGLSGKVIYRLVKLNK</sequence>
<reference evidence="1" key="2">
    <citation type="submission" date="2021-04" db="EMBL/GenBank/DDBJ databases">
        <authorList>
            <person name="Gilroy R."/>
        </authorList>
    </citation>
    <scope>NUCLEOTIDE SEQUENCE</scope>
    <source>
        <strain evidence="1">CHK172-16539</strain>
    </source>
</reference>
<dbReference type="AlphaFoldDB" id="A0A9D2JGK3"/>